<sequence length="257" mass="29524">MKGYILPLFCLFFFSSSLAQIQTNASKKASRIVKSENYRSLSDDNGYYFFPHFGMRYGNVPDYLQTGIEDLSLIYGMGFGYRKENLSLESGLSVIHHSSSAIYFPIWERREYLMNSDLSFLVLPVTFRYDIPMGKKENLRIGAFINANWSMITLKDDDSRSGMIQVGENQGTYSITSSAKSPFFFMTGIHSRLRVFNSAFLNFEWGTFFSLGSNREYQVQYGDAPSSQFDRRWEGFSWSVGGILPLSVFEAKLRKKE</sequence>
<proteinExistence type="predicted"/>
<reference evidence="2 3" key="1">
    <citation type="submission" date="2023-08" db="EMBL/GenBank/DDBJ databases">
        <title>Draft genome sequence of Algoriphagus confluentis.</title>
        <authorList>
            <person name="Takatani N."/>
            <person name="Hosokawa M."/>
            <person name="Sawabe T."/>
        </authorList>
    </citation>
    <scope>NUCLEOTIDE SEQUENCE [LARGE SCALE GENOMIC DNA]</scope>
    <source>
        <strain evidence="2 3">NBRC 111222</strain>
    </source>
</reference>
<dbReference type="Proteomes" id="UP001338309">
    <property type="component" value="Unassembled WGS sequence"/>
</dbReference>
<dbReference type="EMBL" id="BTPD01000005">
    <property type="protein sequence ID" value="GMQ29318.1"/>
    <property type="molecule type" value="Genomic_DNA"/>
</dbReference>
<comment type="caution">
    <text evidence="2">The sequence shown here is derived from an EMBL/GenBank/DDBJ whole genome shotgun (WGS) entry which is preliminary data.</text>
</comment>
<keyword evidence="1" id="KW-0732">Signal</keyword>
<feature type="signal peptide" evidence="1">
    <location>
        <begin position="1"/>
        <end position="19"/>
    </location>
</feature>
<evidence type="ECO:0008006" key="4">
    <source>
        <dbReference type="Google" id="ProtNLM"/>
    </source>
</evidence>
<gene>
    <name evidence="2" type="ORF">Aconfl_19610</name>
</gene>
<evidence type="ECO:0000313" key="3">
    <source>
        <dbReference type="Proteomes" id="UP001338309"/>
    </source>
</evidence>
<dbReference type="RefSeq" id="WP_338224034.1">
    <property type="nucleotide sequence ID" value="NZ_BTPD01000005.1"/>
</dbReference>
<organism evidence="2 3">
    <name type="scientific">Algoriphagus confluentis</name>
    <dbReference type="NCBI Taxonomy" id="1697556"/>
    <lineage>
        <taxon>Bacteria</taxon>
        <taxon>Pseudomonadati</taxon>
        <taxon>Bacteroidota</taxon>
        <taxon>Cytophagia</taxon>
        <taxon>Cytophagales</taxon>
        <taxon>Cyclobacteriaceae</taxon>
        <taxon>Algoriphagus</taxon>
    </lineage>
</organism>
<evidence type="ECO:0000256" key="1">
    <source>
        <dbReference type="SAM" id="SignalP"/>
    </source>
</evidence>
<keyword evidence="3" id="KW-1185">Reference proteome</keyword>
<feature type="chain" id="PRO_5045672894" description="Outer membrane protein beta-barrel domain-containing protein" evidence="1">
    <location>
        <begin position="20"/>
        <end position="257"/>
    </location>
</feature>
<name>A0ABQ6PQ48_9BACT</name>
<evidence type="ECO:0000313" key="2">
    <source>
        <dbReference type="EMBL" id="GMQ29318.1"/>
    </source>
</evidence>
<protein>
    <recommendedName>
        <fullName evidence="4">Outer membrane protein beta-barrel domain-containing protein</fullName>
    </recommendedName>
</protein>
<accession>A0ABQ6PQ48</accession>